<feature type="transmembrane region" description="Helical" evidence="2">
    <location>
        <begin position="182"/>
        <end position="209"/>
    </location>
</feature>
<feature type="compositionally biased region" description="Polar residues" evidence="1">
    <location>
        <begin position="719"/>
        <end position="739"/>
    </location>
</feature>
<reference evidence="3 4" key="2">
    <citation type="journal article" date="2013" name="Genome Biol. Evol.">
        <title>Genome sequencing of Giardia lamblia genotypes A2 and B isolates (DH and GS) and comparative analysis with the genomes of genotypes A1 and E (WB and Pig).</title>
        <authorList>
            <person name="Adam R.D."/>
            <person name="Dahlstrom E.W."/>
            <person name="Martens C.A."/>
            <person name="Bruno D.P."/>
            <person name="Barbian K.D."/>
            <person name="Ricklefs S.M."/>
            <person name="Hernandez M.M."/>
            <person name="Narla N.P."/>
            <person name="Patel R.B."/>
            <person name="Porcella S.F."/>
            <person name="Nash T.E."/>
        </authorList>
    </citation>
    <scope>NUCLEOTIDE SEQUENCE [LARGE SCALE GENOMIC DNA]</scope>
    <source>
        <strain evidence="3 4">DH</strain>
    </source>
</reference>
<dbReference type="VEuPathDB" id="GiardiaDB:GL50581_718"/>
<name>V6TIW8_GIAIN</name>
<evidence type="ECO:0000313" key="3">
    <source>
        <dbReference type="EMBL" id="ESU38614.1"/>
    </source>
</evidence>
<evidence type="ECO:0000313" key="4">
    <source>
        <dbReference type="Proteomes" id="UP000018320"/>
    </source>
</evidence>
<feature type="region of interest" description="Disordered" evidence="1">
    <location>
        <begin position="679"/>
        <end position="706"/>
    </location>
</feature>
<feature type="region of interest" description="Disordered" evidence="1">
    <location>
        <begin position="719"/>
        <end position="769"/>
    </location>
</feature>
<keyword evidence="2" id="KW-1133">Transmembrane helix</keyword>
<sequence length="1055" mass="118458">MKFPVFHVFLHFSQGLRICIYICICICICICIHNFTLAFMASNIDLVQVVFPTAVVHNVWNWIDTTEQRSKVAVFLVDFLDLHDSVISERCDHLFTCSFNNKRPQKLGHRAAYAGAGVCEVSSLLPSTWTSKSLLIGVLWSAGELADTAKICTEMAEVVFAKGSERRKFLIQIPVYSEPLSFLTMFTIVIVLFLFCIALGFTILACFLIQRSYTQKFIVLTSLNRAATNYAYFDYITKQIIAKCKDMHSVAEQLRPLGPKHKELPDYASTKEPKRPASRKIGILEADPYAGKGKERKQDNADTALTLLSSLPHMSNDVADNSAQHRRKTRQLRYRHNLGPRLAPTRQLSSLSLEKLRERALPHSNNYAVDNMTSEDQRKVCSFLPKQPNIIQTLDDNLRYLSSYPIEHISNLDTNYSYEVHKYNNANVLFSQIVMPIWASALIFSKTMKLQAMSDNRKADVAAIKGVFILVVDKIYDNRYVLPRELVGICAFNKNSKFHFCMITDLNNYMPLPDFLQGVRASVSRHGLTSESFSYNINLIHELLRLCRQRMRDRKEPASISKDDQAHQDSSTDLEPDLLNTSGTKHFVSPASSFVTAHPSKSPSTVSTKESSISVPSLKELKRMSSQELIDLLRPDIFTILNKPATRFITIIHALNAQHIRRSSGAAFLQLRSGQSLEAAGKCQQRQTDSAVDDKPDRTSSFSGSRRNKTLLYKLSPSHLQSKLRNSKNISETSEVTESSNDDRYSDNLPLTPLFDGLQGTKDSTDSSDPNNCDIVACLCHKLEQTADVKSGDTQLRAVPLDTVATQSVSQCISQSISRSSYTMLPPLPLKYSTSSTPSSTFTPCTDTQVYMEAHSSFMFGSCLVEDCALQEIYDALAYLGSSARERVARLLIKEIATRRHSLKDIQYFDKDCILISMDRVLTDSEMEVEIDIKLEPFSMLLRNINMIPRPVTAKTDCGNASSVDMYVRILLIYLELITLLDCTQSDLDELSIFLPELRGDADYGTAIQRLLLLIKDFSTIVSGERNDTSGGASGVGAGLTKADLWREYLLPIFT</sequence>
<feature type="region of interest" description="Disordered" evidence="1">
    <location>
        <begin position="590"/>
        <end position="612"/>
    </location>
</feature>
<dbReference type="VEuPathDB" id="GiardiaDB:GL50803_0016835"/>
<feature type="compositionally biased region" description="Basic and acidic residues" evidence="1">
    <location>
        <begin position="555"/>
        <end position="567"/>
    </location>
</feature>
<feature type="transmembrane region" description="Helical" evidence="2">
    <location>
        <begin position="20"/>
        <end position="41"/>
    </location>
</feature>
<dbReference type="Proteomes" id="UP000018320">
    <property type="component" value="Unassembled WGS sequence"/>
</dbReference>
<comment type="caution">
    <text evidence="3">The sequence shown here is derived from an EMBL/GenBank/DDBJ whole genome shotgun (WGS) entry which is preliminary data.</text>
</comment>
<accession>V6TIW8</accession>
<dbReference type="VEuPathDB" id="GiardiaDB:DHA2_150675"/>
<organism evidence="3 4">
    <name type="scientific">Giardia intestinalis</name>
    <name type="common">Giardia lamblia</name>
    <dbReference type="NCBI Taxonomy" id="5741"/>
    <lineage>
        <taxon>Eukaryota</taxon>
        <taxon>Metamonada</taxon>
        <taxon>Diplomonadida</taxon>
        <taxon>Hexamitidae</taxon>
        <taxon>Giardiinae</taxon>
        <taxon>Giardia</taxon>
    </lineage>
</organism>
<evidence type="ECO:0000256" key="1">
    <source>
        <dbReference type="SAM" id="MobiDB-lite"/>
    </source>
</evidence>
<dbReference type="AlphaFoldDB" id="V6TIW8"/>
<evidence type="ECO:0000256" key="2">
    <source>
        <dbReference type="SAM" id="Phobius"/>
    </source>
</evidence>
<proteinExistence type="predicted"/>
<evidence type="ECO:0008006" key="5">
    <source>
        <dbReference type="Google" id="ProtNLM"/>
    </source>
</evidence>
<dbReference type="VEuPathDB" id="GiardiaDB:QR46_2815"/>
<feature type="region of interest" description="Disordered" evidence="1">
    <location>
        <begin position="555"/>
        <end position="576"/>
    </location>
</feature>
<keyword evidence="2" id="KW-0472">Membrane</keyword>
<keyword evidence="2" id="KW-0812">Transmembrane</keyword>
<reference evidence="4" key="1">
    <citation type="submission" date="2012-02" db="EMBL/GenBank/DDBJ databases">
        <title>Genome sequencing of Giardia lamblia Genotypes A2 and B isolates (DH and GS) and comparative analysis with the genomes of Genotypes A1 and E (WB and Pig).</title>
        <authorList>
            <person name="Adam R."/>
            <person name="Dahlstrom E."/>
            <person name="Martens C."/>
            <person name="Bruno D."/>
            <person name="Barbian K."/>
            <person name="Porcella S.F."/>
            <person name="Nash T."/>
        </authorList>
    </citation>
    <scope>NUCLEOTIDE SEQUENCE</scope>
    <source>
        <strain evidence="4">DH</strain>
    </source>
</reference>
<gene>
    <name evidence="3" type="ORF">DHA2_150675</name>
</gene>
<dbReference type="EMBL" id="AHGT01000011">
    <property type="protein sequence ID" value="ESU38614.1"/>
    <property type="molecule type" value="Genomic_DNA"/>
</dbReference>
<protein>
    <recommendedName>
        <fullName evidence="5">CDC5-like protein</fullName>
    </recommendedName>
</protein>